<evidence type="ECO:0000313" key="2">
    <source>
        <dbReference type="Proteomes" id="UP000606786"/>
    </source>
</evidence>
<gene>
    <name evidence="1" type="ORF">CCAP1982_LOCUS11343</name>
</gene>
<protein>
    <submittedName>
        <fullName evidence="1">(Mediterranean fruit fly) hypothetical protein</fullName>
    </submittedName>
</protein>
<organism evidence="1 2">
    <name type="scientific">Ceratitis capitata</name>
    <name type="common">Mediterranean fruit fly</name>
    <name type="synonym">Tephritis capitata</name>
    <dbReference type="NCBI Taxonomy" id="7213"/>
    <lineage>
        <taxon>Eukaryota</taxon>
        <taxon>Metazoa</taxon>
        <taxon>Ecdysozoa</taxon>
        <taxon>Arthropoda</taxon>
        <taxon>Hexapoda</taxon>
        <taxon>Insecta</taxon>
        <taxon>Pterygota</taxon>
        <taxon>Neoptera</taxon>
        <taxon>Endopterygota</taxon>
        <taxon>Diptera</taxon>
        <taxon>Brachycera</taxon>
        <taxon>Muscomorpha</taxon>
        <taxon>Tephritoidea</taxon>
        <taxon>Tephritidae</taxon>
        <taxon>Ceratitis</taxon>
        <taxon>Ceratitis</taxon>
    </lineage>
</organism>
<name>A0A811UW22_CERCA</name>
<evidence type="ECO:0000313" key="1">
    <source>
        <dbReference type="EMBL" id="CAD7002874.1"/>
    </source>
</evidence>
<dbReference type="Proteomes" id="UP000606786">
    <property type="component" value="Unassembled WGS sequence"/>
</dbReference>
<keyword evidence="2" id="KW-1185">Reference proteome</keyword>
<reference evidence="1" key="1">
    <citation type="submission" date="2020-11" db="EMBL/GenBank/DDBJ databases">
        <authorList>
            <person name="Whitehead M."/>
        </authorList>
    </citation>
    <scope>NUCLEOTIDE SEQUENCE</scope>
    <source>
        <strain evidence="1">EGII</strain>
    </source>
</reference>
<dbReference type="AlphaFoldDB" id="A0A811UW22"/>
<sequence length="63" mass="7363">MRHHIAEFFADFVNHTVRRIACSSNLAEWFVQVPTTKKTEKRGRHSIPSNQDTPQVVLTFILR</sequence>
<accession>A0A811UW22</accession>
<dbReference type="EMBL" id="CAJHJT010000034">
    <property type="protein sequence ID" value="CAD7002874.1"/>
    <property type="molecule type" value="Genomic_DNA"/>
</dbReference>
<proteinExistence type="predicted"/>
<comment type="caution">
    <text evidence="1">The sequence shown here is derived from an EMBL/GenBank/DDBJ whole genome shotgun (WGS) entry which is preliminary data.</text>
</comment>